<dbReference type="Proteomes" id="UP001488805">
    <property type="component" value="Unassembled WGS sequence"/>
</dbReference>
<evidence type="ECO:0000313" key="2">
    <source>
        <dbReference type="EMBL" id="KAK9515450.1"/>
    </source>
</evidence>
<dbReference type="EMBL" id="JBCEZU010000586">
    <property type="protein sequence ID" value="KAK9515450.1"/>
    <property type="molecule type" value="Genomic_DNA"/>
</dbReference>
<protein>
    <submittedName>
        <fullName evidence="2">Uncharacterized protein</fullName>
    </submittedName>
</protein>
<gene>
    <name evidence="2" type="ORF">VZT92_026097</name>
</gene>
<comment type="caution">
    <text evidence="2">The sequence shown here is derived from an EMBL/GenBank/DDBJ whole genome shotgun (WGS) entry which is preliminary data.</text>
</comment>
<evidence type="ECO:0000313" key="3">
    <source>
        <dbReference type="Proteomes" id="UP001488805"/>
    </source>
</evidence>
<keyword evidence="3" id="KW-1185">Reference proteome</keyword>
<accession>A0AAW1DZD3</accession>
<evidence type="ECO:0000256" key="1">
    <source>
        <dbReference type="SAM" id="MobiDB-lite"/>
    </source>
</evidence>
<dbReference type="AlphaFoldDB" id="A0AAW1DZD3"/>
<reference evidence="2 3" key="1">
    <citation type="journal article" date="2024" name="Genome Biol. Evol.">
        <title>Chromosome-level genome assembly of the viviparous eelpout Zoarces viviparus.</title>
        <authorList>
            <person name="Fuhrmann N."/>
            <person name="Brasseur M.V."/>
            <person name="Bakowski C.E."/>
            <person name="Podsiadlowski L."/>
            <person name="Prost S."/>
            <person name="Krehenwinkel H."/>
            <person name="Mayer C."/>
        </authorList>
    </citation>
    <scope>NUCLEOTIDE SEQUENCE [LARGE SCALE GENOMIC DNA]</scope>
    <source>
        <strain evidence="2">NO-MEL_2022_Ind0_liver</strain>
    </source>
</reference>
<organism evidence="2 3">
    <name type="scientific">Zoarces viviparus</name>
    <name type="common">Viviparous eelpout</name>
    <name type="synonym">Blennius viviparus</name>
    <dbReference type="NCBI Taxonomy" id="48416"/>
    <lineage>
        <taxon>Eukaryota</taxon>
        <taxon>Metazoa</taxon>
        <taxon>Chordata</taxon>
        <taxon>Craniata</taxon>
        <taxon>Vertebrata</taxon>
        <taxon>Euteleostomi</taxon>
        <taxon>Actinopterygii</taxon>
        <taxon>Neopterygii</taxon>
        <taxon>Teleostei</taxon>
        <taxon>Neoteleostei</taxon>
        <taxon>Acanthomorphata</taxon>
        <taxon>Eupercaria</taxon>
        <taxon>Perciformes</taxon>
        <taxon>Cottioidei</taxon>
        <taxon>Zoarcales</taxon>
        <taxon>Zoarcidae</taxon>
        <taxon>Zoarcinae</taxon>
        <taxon>Zoarces</taxon>
    </lineage>
</organism>
<sequence>MEPQGCEGTRGPRETESSGERGGTGVITDPAQTALCKEDQLMTKSAVGHFLLGQGLQAHGHFDSSPTSLPSSIVIHEPNNAPFLSLERQWAIPGKRYHRLSTIGQAYS</sequence>
<feature type="region of interest" description="Disordered" evidence="1">
    <location>
        <begin position="1"/>
        <end position="29"/>
    </location>
</feature>
<feature type="compositionally biased region" description="Basic and acidic residues" evidence="1">
    <location>
        <begin position="10"/>
        <end position="19"/>
    </location>
</feature>
<proteinExistence type="predicted"/>
<name>A0AAW1DZD3_ZOAVI</name>